<dbReference type="Proteomes" id="UP000192468">
    <property type="component" value="Unassembled WGS sequence"/>
</dbReference>
<dbReference type="Pfam" id="PF00756">
    <property type="entry name" value="Esterase"/>
    <property type="match status" value="1"/>
</dbReference>
<organism evidence="1 2">
    <name type="scientific">Clostridium acidisoli DSM 12555</name>
    <dbReference type="NCBI Taxonomy" id="1121291"/>
    <lineage>
        <taxon>Bacteria</taxon>
        <taxon>Bacillati</taxon>
        <taxon>Bacillota</taxon>
        <taxon>Clostridia</taxon>
        <taxon>Eubacteriales</taxon>
        <taxon>Clostridiaceae</taxon>
        <taxon>Clostridium</taxon>
    </lineage>
</organism>
<sequence length="260" mass="29534">MALIDCNFYSDILGIDTTVKVILPERSQTKIGALGSLKKEKYPTLYLLHGLSDDHTAWTRKTSIERYVDGKGLAVVMPDVGRSFYTDMKFGGNYWTFISEELPKKCREFFPLSEKREDNFVAGLSMGGYGAFKLALNCPEKFKAAASLSGALDLLGEAKNSSIDGMMEEMKTIFGSVGEIEKSINDLFYVAKKLSNSNTETPYLYQWCGTEDFLHNGNLNFKKFIEEETRIKLSYSESHGDHKWCYWDEQIQKVIKDFGF</sequence>
<dbReference type="STRING" id="1121291.SAMN02745134_02890"/>
<proteinExistence type="predicted"/>
<dbReference type="GO" id="GO:0016787">
    <property type="term" value="F:hydrolase activity"/>
    <property type="evidence" value="ECO:0007669"/>
    <property type="project" value="UniProtKB-KW"/>
</dbReference>
<protein>
    <submittedName>
        <fullName evidence="1">S-formylglutathione hydrolase FrmB</fullName>
    </submittedName>
</protein>
<dbReference type="InterPro" id="IPR029058">
    <property type="entry name" value="AB_hydrolase_fold"/>
</dbReference>
<dbReference type="RefSeq" id="WP_084116689.1">
    <property type="nucleotide sequence ID" value="NZ_FWXH01000013.1"/>
</dbReference>
<dbReference type="InterPro" id="IPR050583">
    <property type="entry name" value="Mycobacterial_A85_antigen"/>
</dbReference>
<dbReference type="EMBL" id="FWXH01000013">
    <property type="protein sequence ID" value="SMC26582.1"/>
    <property type="molecule type" value="Genomic_DNA"/>
</dbReference>
<dbReference type="GO" id="GO:0016747">
    <property type="term" value="F:acyltransferase activity, transferring groups other than amino-acyl groups"/>
    <property type="evidence" value="ECO:0007669"/>
    <property type="project" value="TreeGrafter"/>
</dbReference>
<evidence type="ECO:0000313" key="2">
    <source>
        <dbReference type="Proteomes" id="UP000192468"/>
    </source>
</evidence>
<dbReference type="AlphaFoldDB" id="A0A1W1XRV4"/>
<dbReference type="PANTHER" id="PTHR48098">
    <property type="entry name" value="ENTEROCHELIN ESTERASE-RELATED"/>
    <property type="match status" value="1"/>
</dbReference>
<accession>A0A1W1XRV4</accession>
<dbReference type="InterPro" id="IPR000801">
    <property type="entry name" value="Esterase-like"/>
</dbReference>
<gene>
    <name evidence="1" type="ORF">SAMN02745134_02890</name>
</gene>
<dbReference type="PANTHER" id="PTHR48098:SF1">
    <property type="entry name" value="DIACYLGLYCEROL ACYLTRANSFERASE_MYCOLYLTRANSFERASE AG85A"/>
    <property type="match status" value="1"/>
</dbReference>
<keyword evidence="2" id="KW-1185">Reference proteome</keyword>
<keyword evidence="1" id="KW-0378">Hydrolase</keyword>
<dbReference type="SUPFAM" id="SSF53474">
    <property type="entry name" value="alpha/beta-Hydrolases"/>
    <property type="match status" value="1"/>
</dbReference>
<dbReference type="OrthoDB" id="9803578at2"/>
<name>A0A1W1XRV4_9CLOT</name>
<reference evidence="1 2" key="1">
    <citation type="submission" date="2017-04" db="EMBL/GenBank/DDBJ databases">
        <authorList>
            <person name="Afonso C.L."/>
            <person name="Miller P.J."/>
            <person name="Scott M.A."/>
            <person name="Spackman E."/>
            <person name="Goraichik I."/>
            <person name="Dimitrov K.M."/>
            <person name="Suarez D.L."/>
            <person name="Swayne D.E."/>
        </authorList>
    </citation>
    <scope>NUCLEOTIDE SEQUENCE [LARGE SCALE GENOMIC DNA]</scope>
    <source>
        <strain evidence="1 2">DSM 12555</strain>
    </source>
</reference>
<evidence type="ECO:0000313" key="1">
    <source>
        <dbReference type="EMBL" id="SMC26582.1"/>
    </source>
</evidence>
<dbReference type="Gene3D" id="3.40.50.1820">
    <property type="entry name" value="alpha/beta hydrolase"/>
    <property type="match status" value="1"/>
</dbReference>